<dbReference type="Proteomes" id="UP000440732">
    <property type="component" value="Unassembled WGS sequence"/>
</dbReference>
<evidence type="ECO:0000313" key="4">
    <source>
        <dbReference type="EMBL" id="KAE9014488.1"/>
    </source>
</evidence>
<reference evidence="13 14" key="1">
    <citation type="submission" date="2018-08" db="EMBL/GenBank/DDBJ databases">
        <title>Genomic investigation of the strawberry pathogen Phytophthora fragariae indicates pathogenicity is determined by transcriptional variation in three key races.</title>
        <authorList>
            <person name="Adams T.M."/>
            <person name="Armitage A.D."/>
            <person name="Sobczyk M.K."/>
            <person name="Bates H.J."/>
            <person name="Dunwell J.M."/>
            <person name="Nellist C.F."/>
            <person name="Harrison R.J."/>
        </authorList>
    </citation>
    <scope>NUCLEOTIDE SEQUENCE [LARGE SCALE GENOMIC DNA]</scope>
    <source>
        <strain evidence="11 15">A4</strain>
        <strain evidence="10 16">BC-1</strain>
        <strain evidence="9 20">BC-23</strain>
        <strain evidence="8 14">NOV-27</strain>
        <strain evidence="7 17">NOV-5</strain>
        <strain evidence="6 18">NOV-71</strain>
        <strain evidence="12 21">NOV-77</strain>
        <strain evidence="3 13">NOV-9</strain>
        <strain evidence="5 22">ONT-3</strain>
        <strain evidence="4 19">SCRP245</strain>
    </source>
</reference>
<dbReference type="InterPro" id="IPR002347">
    <property type="entry name" value="SDR_fam"/>
</dbReference>
<evidence type="ECO:0000313" key="5">
    <source>
        <dbReference type="EMBL" id="KAE9118541.1"/>
    </source>
</evidence>
<dbReference type="Proteomes" id="UP000429523">
    <property type="component" value="Unassembled WGS sequence"/>
</dbReference>
<evidence type="ECO:0008006" key="23">
    <source>
        <dbReference type="Google" id="ProtNLM"/>
    </source>
</evidence>
<evidence type="ECO:0000313" key="17">
    <source>
        <dbReference type="Proteomes" id="UP000440732"/>
    </source>
</evidence>
<evidence type="ECO:0000313" key="13">
    <source>
        <dbReference type="Proteomes" id="UP000429523"/>
    </source>
</evidence>
<dbReference type="Proteomes" id="UP000460718">
    <property type="component" value="Unassembled WGS sequence"/>
</dbReference>
<dbReference type="Pfam" id="PF00106">
    <property type="entry name" value="adh_short"/>
    <property type="match status" value="1"/>
</dbReference>
<proteinExistence type="inferred from homology"/>
<evidence type="ECO:0000256" key="1">
    <source>
        <dbReference type="ARBA" id="ARBA00006484"/>
    </source>
</evidence>
<evidence type="ECO:0000313" key="21">
    <source>
        <dbReference type="Proteomes" id="UP000486351"/>
    </source>
</evidence>
<evidence type="ECO:0000256" key="2">
    <source>
        <dbReference type="ARBA" id="ARBA00023002"/>
    </source>
</evidence>
<dbReference type="PANTHER" id="PTHR24320:SF148">
    <property type="entry name" value="NAD(P)-BINDING ROSSMANN-FOLD SUPERFAMILY PROTEIN"/>
    <property type="match status" value="1"/>
</dbReference>
<evidence type="ECO:0000313" key="18">
    <source>
        <dbReference type="Proteomes" id="UP000441208"/>
    </source>
</evidence>
<dbReference type="EMBL" id="QXFW01000369">
    <property type="protein sequence ID" value="KAE9014488.1"/>
    <property type="molecule type" value="Genomic_DNA"/>
</dbReference>
<dbReference type="Proteomes" id="UP000476176">
    <property type="component" value="Unassembled WGS sequence"/>
</dbReference>
<dbReference type="EMBL" id="QXFZ01000321">
    <property type="protein sequence ID" value="KAE9121211.1"/>
    <property type="molecule type" value="Genomic_DNA"/>
</dbReference>
<evidence type="ECO:0000313" key="9">
    <source>
        <dbReference type="EMBL" id="KAE9239309.1"/>
    </source>
</evidence>
<evidence type="ECO:0000313" key="19">
    <source>
        <dbReference type="Proteomes" id="UP000460718"/>
    </source>
</evidence>
<dbReference type="Proteomes" id="UP000433483">
    <property type="component" value="Unassembled WGS sequence"/>
</dbReference>
<evidence type="ECO:0000313" key="22">
    <source>
        <dbReference type="Proteomes" id="UP000488956"/>
    </source>
</evidence>
<comment type="caution">
    <text evidence="3">The sequence shown here is derived from an EMBL/GenBank/DDBJ whole genome shotgun (WGS) entry which is preliminary data.</text>
</comment>
<dbReference type="InterPro" id="IPR036291">
    <property type="entry name" value="NAD(P)-bd_dom_sf"/>
</dbReference>
<dbReference type="EMBL" id="QXGF01000248">
    <property type="protein sequence ID" value="KAE8943513.1"/>
    <property type="molecule type" value="Genomic_DNA"/>
</dbReference>
<evidence type="ECO:0000313" key="16">
    <source>
        <dbReference type="Proteomes" id="UP000440367"/>
    </source>
</evidence>
<dbReference type="AlphaFoldDB" id="A0A6A3FEF9"/>
<evidence type="ECO:0000313" key="6">
    <source>
        <dbReference type="EMBL" id="KAE9121211.1"/>
    </source>
</evidence>
<dbReference type="EMBL" id="QXGA01000379">
    <property type="protein sequence ID" value="KAE9146900.1"/>
    <property type="molecule type" value="Genomic_DNA"/>
</dbReference>
<dbReference type="Proteomes" id="UP000486351">
    <property type="component" value="Unassembled WGS sequence"/>
</dbReference>
<dbReference type="EMBL" id="QXGC01000362">
    <property type="protein sequence ID" value="KAE9239309.1"/>
    <property type="molecule type" value="Genomic_DNA"/>
</dbReference>
<keyword evidence="2" id="KW-0560">Oxidoreductase</keyword>
<accession>A0A6A3FEF9</accession>
<dbReference type="Proteomes" id="UP000437068">
    <property type="component" value="Unassembled WGS sequence"/>
</dbReference>
<organism evidence="3 13">
    <name type="scientific">Phytophthora fragariae</name>
    <dbReference type="NCBI Taxonomy" id="53985"/>
    <lineage>
        <taxon>Eukaryota</taxon>
        <taxon>Sar</taxon>
        <taxon>Stramenopiles</taxon>
        <taxon>Oomycota</taxon>
        <taxon>Peronosporomycetes</taxon>
        <taxon>Peronosporales</taxon>
        <taxon>Peronosporaceae</taxon>
        <taxon>Phytophthora</taxon>
    </lineage>
</organism>
<protein>
    <recommendedName>
        <fullName evidence="23">Ketoreductase (KR) domain-containing protein</fullName>
    </recommendedName>
</protein>
<gene>
    <name evidence="11" type="ORF">PF001_g8261</name>
    <name evidence="10" type="ORF">PF002_g8680</name>
    <name evidence="9" type="ORF">PF004_g7988</name>
    <name evidence="8" type="ORF">PF005_g9048</name>
    <name evidence="7" type="ORF">PF006_g8361</name>
    <name evidence="6" type="ORF">PF007_g7889</name>
    <name evidence="12" type="ORF">PF008_g8238</name>
    <name evidence="3" type="ORF">PF009_g6765</name>
    <name evidence="5" type="ORF">PF010_g8173</name>
    <name evidence="4" type="ORF">PF011_g8017</name>
</gene>
<evidence type="ECO:0000313" key="14">
    <source>
        <dbReference type="Proteomes" id="UP000433483"/>
    </source>
</evidence>
<dbReference type="Proteomes" id="UP000488956">
    <property type="component" value="Unassembled WGS sequence"/>
</dbReference>
<evidence type="ECO:0000313" key="3">
    <source>
        <dbReference type="EMBL" id="KAE8943513.1"/>
    </source>
</evidence>
<dbReference type="EMBL" id="QXGD01000345">
    <property type="protein sequence ID" value="KAE9242566.1"/>
    <property type="molecule type" value="Genomic_DNA"/>
</dbReference>
<dbReference type="Proteomes" id="UP000440367">
    <property type="component" value="Unassembled WGS sequence"/>
</dbReference>
<dbReference type="EMBL" id="QXGB01000401">
    <property type="protein sequence ID" value="KAE9216442.1"/>
    <property type="molecule type" value="Genomic_DNA"/>
</dbReference>
<evidence type="ECO:0000313" key="11">
    <source>
        <dbReference type="EMBL" id="KAE9314443.1"/>
    </source>
</evidence>
<evidence type="ECO:0000313" key="12">
    <source>
        <dbReference type="EMBL" id="KAE9346538.1"/>
    </source>
</evidence>
<dbReference type="GO" id="GO:0016491">
    <property type="term" value="F:oxidoreductase activity"/>
    <property type="evidence" value="ECO:0007669"/>
    <property type="project" value="UniProtKB-KW"/>
</dbReference>
<evidence type="ECO:0000313" key="10">
    <source>
        <dbReference type="EMBL" id="KAE9242566.1"/>
    </source>
</evidence>
<keyword evidence="14" id="KW-1185">Reference proteome</keyword>
<evidence type="ECO:0000313" key="20">
    <source>
        <dbReference type="Proteomes" id="UP000476176"/>
    </source>
</evidence>
<comment type="similarity">
    <text evidence="1">Belongs to the short-chain dehydrogenases/reductases (SDR) family.</text>
</comment>
<dbReference type="Gene3D" id="3.40.50.720">
    <property type="entry name" value="NAD(P)-binding Rossmann-like Domain"/>
    <property type="match status" value="1"/>
</dbReference>
<dbReference type="OrthoDB" id="157221at2759"/>
<sequence length="104" mass="11006">MGVVTSTEKNWDGSTLPSQKDKLAIVTGANSGIGFEAAKALAVHGAHVILACRNEGRAQRAEELIREELAKLPSDIVGTVEFMEVDVGDPDSVREFSSSTTSTC</sequence>
<dbReference type="Proteomes" id="UP000441208">
    <property type="component" value="Unassembled WGS sequence"/>
</dbReference>
<dbReference type="SUPFAM" id="SSF51735">
    <property type="entry name" value="NAD(P)-binding Rossmann-fold domains"/>
    <property type="match status" value="1"/>
</dbReference>
<dbReference type="EMBL" id="QXGE01000371">
    <property type="protein sequence ID" value="KAE9314443.1"/>
    <property type="molecule type" value="Genomic_DNA"/>
</dbReference>
<dbReference type="EMBL" id="QXFX01000366">
    <property type="protein sequence ID" value="KAE9118541.1"/>
    <property type="molecule type" value="Genomic_DNA"/>
</dbReference>
<evidence type="ECO:0000313" key="15">
    <source>
        <dbReference type="Proteomes" id="UP000437068"/>
    </source>
</evidence>
<dbReference type="EMBL" id="QXFY01000366">
    <property type="protein sequence ID" value="KAE9346538.1"/>
    <property type="molecule type" value="Genomic_DNA"/>
</dbReference>
<evidence type="ECO:0000313" key="7">
    <source>
        <dbReference type="EMBL" id="KAE9146900.1"/>
    </source>
</evidence>
<dbReference type="PANTHER" id="PTHR24320">
    <property type="entry name" value="RETINOL DEHYDROGENASE"/>
    <property type="match status" value="1"/>
</dbReference>
<evidence type="ECO:0000313" key="8">
    <source>
        <dbReference type="EMBL" id="KAE9216442.1"/>
    </source>
</evidence>
<name>A0A6A3FEF9_9STRA</name>